<dbReference type="AlphaFoldDB" id="A0A3M8Q694"/>
<proteinExistence type="predicted"/>
<dbReference type="RefSeq" id="WP_123095210.1">
    <property type="nucleotide sequence ID" value="NZ_RIZG01000003.1"/>
</dbReference>
<dbReference type="EMBL" id="RIZG01000003">
    <property type="protein sequence ID" value="RNF51638.1"/>
    <property type="molecule type" value="Genomic_DNA"/>
</dbReference>
<feature type="transmembrane region" description="Helical" evidence="1">
    <location>
        <begin position="336"/>
        <end position="356"/>
    </location>
</feature>
<sequence>MDIIESFFQEAVSIGEEGRSVLGLFFSLYFGAITVGIAIITFIPAYASYRMKSSTKITARYVWSSDLLYQDTYVNSITLENHKDKSEAIFGIYLRLGRNVYIELEEFSERPLILPPFEAVTRTLSPVSHYSYGSTIIDINEAFRKKHLKRSIILSTSRGKYKTKSSKGRWHPRSESLRNDNIAALYCTRVENVNTKGNEYVLPTNALYIMYFTQDGKDKQSSIFGGEFSHQNDKNFAITEESLQCKEVLLKHLRGLESLKELRVDPNSIRVVNVDEIPEVERDRNFFKDTITATPNNSKLMNVVGRASAIIRQLVMDRSNHDRHAKGMTYLEKRVIVVYGALATVILFITVGYYFWG</sequence>
<evidence type="ECO:0000256" key="1">
    <source>
        <dbReference type="SAM" id="Phobius"/>
    </source>
</evidence>
<keyword evidence="1" id="KW-1133">Transmembrane helix</keyword>
<protein>
    <submittedName>
        <fullName evidence="2">Uncharacterized protein</fullName>
    </submittedName>
</protein>
<gene>
    <name evidence="2" type="ORF">EBI00_07025</name>
</gene>
<evidence type="ECO:0000313" key="2">
    <source>
        <dbReference type="EMBL" id="RNF51638.1"/>
    </source>
</evidence>
<name>A0A3M8Q694_9GAMM</name>
<organism evidence="2 3">
    <name type="scientific">Marinomonas hwangdonensis</name>
    <dbReference type="NCBI Taxonomy" id="1053647"/>
    <lineage>
        <taxon>Bacteria</taxon>
        <taxon>Pseudomonadati</taxon>
        <taxon>Pseudomonadota</taxon>
        <taxon>Gammaproteobacteria</taxon>
        <taxon>Oceanospirillales</taxon>
        <taxon>Oceanospirillaceae</taxon>
        <taxon>Marinomonas</taxon>
    </lineage>
</organism>
<feature type="transmembrane region" description="Helical" evidence="1">
    <location>
        <begin position="26"/>
        <end position="47"/>
    </location>
</feature>
<dbReference type="Proteomes" id="UP000280507">
    <property type="component" value="Unassembled WGS sequence"/>
</dbReference>
<keyword evidence="1" id="KW-0472">Membrane</keyword>
<accession>A0A3M8Q694</accession>
<comment type="caution">
    <text evidence="2">The sequence shown here is derived from an EMBL/GenBank/DDBJ whole genome shotgun (WGS) entry which is preliminary data.</text>
</comment>
<dbReference type="OrthoDB" id="6402356at2"/>
<keyword evidence="3" id="KW-1185">Reference proteome</keyword>
<reference evidence="2 3" key="1">
    <citation type="journal article" date="2012" name="Int. J. Syst. Evol. Microbiol.">
        <title>Marinomonas hwangdonensis sp. nov., isolated from seawater.</title>
        <authorList>
            <person name="Jung Y.T."/>
            <person name="Oh T.K."/>
            <person name="Yoon J.H."/>
        </authorList>
    </citation>
    <scope>NUCLEOTIDE SEQUENCE [LARGE SCALE GENOMIC DNA]</scope>
    <source>
        <strain evidence="2 3">HDW-15</strain>
    </source>
</reference>
<keyword evidence="1" id="KW-0812">Transmembrane</keyword>
<evidence type="ECO:0000313" key="3">
    <source>
        <dbReference type="Proteomes" id="UP000280507"/>
    </source>
</evidence>